<protein>
    <submittedName>
        <fullName evidence="1">Uncharacterized protein</fullName>
    </submittedName>
</protein>
<sequence>MKCKNCGESEEGHFVGSMLMNIKGCSKFIKEVLKVTNYYESVSKEEQDKKESKNAH</sequence>
<accession>A0A0F8ZGZ5</accession>
<organism evidence="1">
    <name type="scientific">marine sediment metagenome</name>
    <dbReference type="NCBI Taxonomy" id="412755"/>
    <lineage>
        <taxon>unclassified sequences</taxon>
        <taxon>metagenomes</taxon>
        <taxon>ecological metagenomes</taxon>
    </lineage>
</organism>
<proteinExistence type="predicted"/>
<evidence type="ECO:0000313" key="1">
    <source>
        <dbReference type="EMBL" id="KKK93013.1"/>
    </source>
</evidence>
<gene>
    <name evidence="1" type="ORF">LCGC14_2697140</name>
</gene>
<reference evidence="1" key="1">
    <citation type="journal article" date="2015" name="Nature">
        <title>Complex archaea that bridge the gap between prokaryotes and eukaryotes.</title>
        <authorList>
            <person name="Spang A."/>
            <person name="Saw J.H."/>
            <person name="Jorgensen S.L."/>
            <person name="Zaremba-Niedzwiedzka K."/>
            <person name="Martijn J."/>
            <person name="Lind A.E."/>
            <person name="van Eijk R."/>
            <person name="Schleper C."/>
            <person name="Guy L."/>
            <person name="Ettema T.J."/>
        </authorList>
    </citation>
    <scope>NUCLEOTIDE SEQUENCE</scope>
</reference>
<dbReference type="EMBL" id="LAZR01047958">
    <property type="protein sequence ID" value="KKK93013.1"/>
    <property type="molecule type" value="Genomic_DNA"/>
</dbReference>
<dbReference type="AlphaFoldDB" id="A0A0F8ZGZ5"/>
<name>A0A0F8ZGZ5_9ZZZZ</name>
<comment type="caution">
    <text evidence="1">The sequence shown here is derived from an EMBL/GenBank/DDBJ whole genome shotgun (WGS) entry which is preliminary data.</text>
</comment>